<dbReference type="PANTHER" id="PTHR48008">
    <property type="entry name" value="LEUCINE-RICH REPEAT RECEPTOR-LIKE PROTEIN KINASE IMK3-RELATED"/>
    <property type="match status" value="1"/>
</dbReference>
<dbReference type="Proteomes" id="UP000036987">
    <property type="component" value="Unassembled WGS sequence"/>
</dbReference>
<dbReference type="InterPro" id="IPR052451">
    <property type="entry name" value="Ser/Thr_kinase-like"/>
</dbReference>
<evidence type="ECO:0000313" key="2">
    <source>
        <dbReference type="EMBL" id="KMZ59575.1"/>
    </source>
</evidence>
<protein>
    <recommendedName>
        <fullName evidence="1">Protein kinase domain-containing protein</fullName>
    </recommendedName>
</protein>
<reference evidence="3" key="1">
    <citation type="journal article" date="2016" name="Nature">
        <title>The genome of the seagrass Zostera marina reveals angiosperm adaptation to the sea.</title>
        <authorList>
            <person name="Olsen J.L."/>
            <person name="Rouze P."/>
            <person name="Verhelst B."/>
            <person name="Lin Y.-C."/>
            <person name="Bayer T."/>
            <person name="Collen J."/>
            <person name="Dattolo E."/>
            <person name="De Paoli E."/>
            <person name="Dittami S."/>
            <person name="Maumus F."/>
            <person name="Michel G."/>
            <person name="Kersting A."/>
            <person name="Lauritano C."/>
            <person name="Lohaus R."/>
            <person name="Toepel M."/>
            <person name="Tonon T."/>
            <person name="Vanneste K."/>
            <person name="Amirebrahimi M."/>
            <person name="Brakel J."/>
            <person name="Bostroem C."/>
            <person name="Chovatia M."/>
            <person name="Grimwood J."/>
            <person name="Jenkins J.W."/>
            <person name="Jueterbock A."/>
            <person name="Mraz A."/>
            <person name="Stam W.T."/>
            <person name="Tice H."/>
            <person name="Bornberg-Bauer E."/>
            <person name="Green P.J."/>
            <person name="Pearson G.A."/>
            <person name="Procaccini G."/>
            <person name="Duarte C.M."/>
            <person name="Schmutz J."/>
            <person name="Reusch T.B.H."/>
            <person name="Van de Peer Y."/>
        </authorList>
    </citation>
    <scope>NUCLEOTIDE SEQUENCE [LARGE SCALE GENOMIC DNA]</scope>
    <source>
        <strain evidence="3">cv. Finnish</strain>
    </source>
</reference>
<dbReference type="OrthoDB" id="672868at2759"/>
<dbReference type="PROSITE" id="PS50011">
    <property type="entry name" value="PROTEIN_KINASE_DOM"/>
    <property type="match status" value="1"/>
</dbReference>
<keyword evidence="3" id="KW-1185">Reference proteome</keyword>
<dbReference type="SUPFAM" id="SSF56112">
    <property type="entry name" value="Protein kinase-like (PK-like)"/>
    <property type="match status" value="1"/>
</dbReference>
<comment type="caution">
    <text evidence="2">The sequence shown here is derived from an EMBL/GenBank/DDBJ whole genome shotgun (WGS) entry which is preliminary data.</text>
</comment>
<dbReference type="InterPro" id="IPR011009">
    <property type="entry name" value="Kinase-like_dom_sf"/>
</dbReference>
<dbReference type="AlphaFoldDB" id="A0A0K9NUE2"/>
<gene>
    <name evidence="2" type="ORF">ZOSMA_67G00690</name>
</gene>
<evidence type="ECO:0000259" key="1">
    <source>
        <dbReference type="PROSITE" id="PS50011"/>
    </source>
</evidence>
<dbReference type="STRING" id="29655.A0A0K9NUE2"/>
<sequence>MDPWCSPPKTFSAQPPRLWERAPTELYKATLEGGHHIAVKQLREKIAKGQKEFESEVNLIGKIRYPNLLALRAYYLGPKGKKILVFDYMPKGSLATFLHQEDWRRQQTGRRE</sequence>
<dbReference type="InterPro" id="IPR000719">
    <property type="entry name" value="Prot_kinase_dom"/>
</dbReference>
<dbReference type="Pfam" id="PF07714">
    <property type="entry name" value="PK_Tyr_Ser-Thr"/>
    <property type="match status" value="1"/>
</dbReference>
<dbReference type="Gene3D" id="3.30.200.20">
    <property type="entry name" value="Phosphorylase Kinase, domain 1"/>
    <property type="match status" value="1"/>
</dbReference>
<feature type="domain" description="Protein kinase" evidence="1">
    <location>
        <begin position="1"/>
        <end position="112"/>
    </location>
</feature>
<dbReference type="InterPro" id="IPR001245">
    <property type="entry name" value="Ser-Thr/Tyr_kinase_cat_dom"/>
</dbReference>
<dbReference type="GO" id="GO:0005524">
    <property type="term" value="F:ATP binding"/>
    <property type="evidence" value="ECO:0007669"/>
    <property type="project" value="InterPro"/>
</dbReference>
<dbReference type="PANTHER" id="PTHR48008:SF6">
    <property type="entry name" value="LEUCINE-RICH REPEAT RECEPTOR-LIKE PROTEIN KINASE IMK3-RELATED"/>
    <property type="match status" value="1"/>
</dbReference>
<proteinExistence type="predicted"/>
<evidence type="ECO:0000313" key="3">
    <source>
        <dbReference type="Proteomes" id="UP000036987"/>
    </source>
</evidence>
<organism evidence="2 3">
    <name type="scientific">Zostera marina</name>
    <name type="common">Eelgrass</name>
    <dbReference type="NCBI Taxonomy" id="29655"/>
    <lineage>
        <taxon>Eukaryota</taxon>
        <taxon>Viridiplantae</taxon>
        <taxon>Streptophyta</taxon>
        <taxon>Embryophyta</taxon>
        <taxon>Tracheophyta</taxon>
        <taxon>Spermatophyta</taxon>
        <taxon>Magnoliopsida</taxon>
        <taxon>Liliopsida</taxon>
        <taxon>Zosteraceae</taxon>
        <taxon>Zostera</taxon>
    </lineage>
</organism>
<name>A0A0K9NUE2_ZOSMR</name>
<accession>A0A0K9NUE2</accession>
<dbReference type="EMBL" id="LFYR01001770">
    <property type="protein sequence ID" value="KMZ59575.1"/>
    <property type="molecule type" value="Genomic_DNA"/>
</dbReference>
<dbReference type="GO" id="GO:0004672">
    <property type="term" value="F:protein kinase activity"/>
    <property type="evidence" value="ECO:0007669"/>
    <property type="project" value="InterPro"/>
</dbReference>